<evidence type="ECO:0000313" key="1">
    <source>
        <dbReference type="EMBL" id="QHU22356.1"/>
    </source>
</evidence>
<name>A0A6C0KYZ5_9ZZZZ</name>
<reference evidence="1" key="1">
    <citation type="journal article" date="2020" name="Nature">
        <title>Giant virus diversity and host interactions through global metagenomics.</title>
        <authorList>
            <person name="Schulz F."/>
            <person name="Roux S."/>
            <person name="Paez-Espino D."/>
            <person name="Jungbluth S."/>
            <person name="Walsh D.A."/>
            <person name="Denef V.J."/>
            <person name="McMahon K.D."/>
            <person name="Konstantinidis K.T."/>
            <person name="Eloe-Fadrosh E.A."/>
            <person name="Kyrpides N.C."/>
            <person name="Woyke T."/>
        </authorList>
    </citation>
    <scope>NUCLEOTIDE SEQUENCE</scope>
    <source>
        <strain evidence="1">GVMAG-S-ERX555907-102</strain>
    </source>
</reference>
<organism evidence="1">
    <name type="scientific">viral metagenome</name>
    <dbReference type="NCBI Taxonomy" id="1070528"/>
    <lineage>
        <taxon>unclassified sequences</taxon>
        <taxon>metagenomes</taxon>
        <taxon>organismal metagenomes</taxon>
    </lineage>
</organism>
<dbReference type="EMBL" id="MN741006">
    <property type="protein sequence ID" value="QHU22356.1"/>
    <property type="molecule type" value="Genomic_DNA"/>
</dbReference>
<protein>
    <submittedName>
        <fullName evidence="1">Uncharacterized protein</fullName>
    </submittedName>
</protein>
<sequence length="90" mass="10974">MSKPSHQSCLEKGVHDFNNCSMEEIIAFKEKLRVEYNKITEPYRTLMMNIDDKIEQKQKQIYDKCSHDYERFSEYHNDRYYICKICGHEK</sequence>
<dbReference type="AlphaFoldDB" id="A0A6C0KYZ5"/>
<accession>A0A6C0KYZ5</accession>
<proteinExistence type="predicted"/>